<keyword evidence="4 9" id="KW-0812">Transmembrane</keyword>
<dbReference type="Pfam" id="PF01694">
    <property type="entry name" value="Rhomboid"/>
    <property type="match status" value="1"/>
</dbReference>
<evidence type="ECO:0000256" key="7">
    <source>
        <dbReference type="ARBA" id="ARBA00022989"/>
    </source>
</evidence>
<accession>A0AAV7GPA3</accession>
<feature type="transmembrane region" description="Helical" evidence="9">
    <location>
        <begin position="129"/>
        <end position="147"/>
    </location>
</feature>
<dbReference type="EMBL" id="JAGFBR010000012">
    <property type="protein sequence ID" value="KAH0458142.1"/>
    <property type="molecule type" value="Genomic_DNA"/>
</dbReference>
<sequence>MQRLLHLNKFLLRRSAATAVESGGFSYDALLRPLSRSLEPVPSSVVLRESFQQRLAGSGDFSFTFSNWFLMRQILGRRTYASTSGITSHLVVGAQLLKFSFLQRKGFGAWKPSGFWRSYWRNVPTSDEVVLGLIGTNVAIYFLWQFADLSFMRKHFVISLENFKSGSLHTMLTSAFSHSELDHLVTNMIGLYFFGTNISRLFGPAFLLKLYVAGALGGSVFFLLHRAYLEVPENAAKATEKMFYPSTKPFHWRAHALGASAAVNAIILLDVFLFPKNIYYVNLVIPVPAILMGAFIIGSDLWRIKKIFDGLVDDIDLFNVEKRVEIIKSYRSELGVDYGFESLIGRWKAIENVEGDDNISGSAHMGGAFVALLAWVAVKKGWF</sequence>
<name>A0AAV7GPA3_DENCH</name>
<comment type="similarity">
    <text evidence="2">Belongs to the peptidase S54 family.</text>
</comment>
<dbReference type="SUPFAM" id="SSF144091">
    <property type="entry name" value="Rhomboid-like"/>
    <property type="match status" value="1"/>
</dbReference>
<comment type="subcellular location">
    <subcellularLocation>
        <location evidence="1">Membrane</location>
        <topology evidence="1">Multi-pass membrane protein</topology>
    </subcellularLocation>
</comment>
<keyword evidence="8 9" id="KW-0472">Membrane</keyword>
<dbReference type="PANTHER" id="PTHR43731:SF14">
    <property type="entry name" value="PRESENILIN-ASSOCIATED RHOMBOID-LIKE PROTEIN, MITOCHONDRIAL"/>
    <property type="match status" value="1"/>
</dbReference>
<reference evidence="11 12" key="1">
    <citation type="journal article" date="2021" name="Hortic Res">
        <title>Chromosome-scale assembly of the Dendrobium chrysotoxum genome enhances the understanding of orchid evolution.</title>
        <authorList>
            <person name="Zhang Y."/>
            <person name="Zhang G.Q."/>
            <person name="Zhang D."/>
            <person name="Liu X.D."/>
            <person name="Xu X.Y."/>
            <person name="Sun W.H."/>
            <person name="Yu X."/>
            <person name="Zhu X."/>
            <person name="Wang Z.W."/>
            <person name="Zhao X."/>
            <person name="Zhong W.Y."/>
            <person name="Chen H."/>
            <person name="Yin W.L."/>
            <person name="Huang T."/>
            <person name="Niu S.C."/>
            <person name="Liu Z.J."/>
        </authorList>
    </citation>
    <scope>NUCLEOTIDE SEQUENCE [LARGE SCALE GENOMIC DNA]</scope>
    <source>
        <strain evidence="11">Lindl</strain>
    </source>
</reference>
<dbReference type="AlphaFoldDB" id="A0AAV7GPA3"/>
<feature type="domain" description="Peptidase S54 rhomboid" evidence="10">
    <location>
        <begin position="166"/>
        <end position="297"/>
    </location>
</feature>
<gene>
    <name evidence="11" type="ORF">IEQ34_013457</name>
</gene>
<evidence type="ECO:0000256" key="5">
    <source>
        <dbReference type="ARBA" id="ARBA00022801"/>
    </source>
</evidence>
<dbReference type="GO" id="GO:0006508">
    <property type="term" value="P:proteolysis"/>
    <property type="evidence" value="ECO:0007669"/>
    <property type="project" value="UniProtKB-KW"/>
</dbReference>
<evidence type="ECO:0000256" key="6">
    <source>
        <dbReference type="ARBA" id="ARBA00022946"/>
    </source>
</evidence>
<evidence type="ECO:0000256" key="3">
    <source>
        <dbReference type="ARBA" id="ARBA00022670"/>
    </source>
</evidence>
<dbReference type="InterPro" id="IPR022764">
    <property type="entry name" value="Peptidase_S54_rhomboid_dom"/>
</dbReference>
<dbReference type="GO" id="GO:0016020">
    <property type="term" value="C:membrane"/>
    <property type="evidence" value="ECO:0007669"/>
    <property type="project" value="UniProtKB-SubCell"/>
</dbReference>
<feature type="transmembrane region" description="Helical" evidence="9">
    <location>
        <begin position="250"/>
        <end position="272"/>
    </location>
</feature>
<feature type="transmembrane region" description="Helical" evidence="9">
    <location>
        <begin position="210"/>
        <end position="229"/>
    </location>
</feature>
<dbReference type="InterPro" id="IPR035952">
    <property type="entry name" value="Rhomboid-like_sf"/>
</dbReference>
<keyword evidence="5" id="KW-0378">Hydrolase</keyword>
<proteinExistence type="inferred from homology"/>
<evidence type="ECO:0000259" key="10">
    <source>
        <dbReference type="Pfam" id="PF01694"/>
    </source>
</evidence>
<evidence type="ECO:0000256" key="4">
    <source>
        <dbReference type="ARBA" id="ARBA00022692"/>
    </source>
</evidence>
<evidence type="ECO:0000256" key="1">
    <source>
        <dbReference type="ARBA" id="ARBA00004141"/>
    </source>
</evidence>
<evidence type="ECO:0000256" key="8">
    <source>
        <dbReference type="ARBA" id="ARBA00023136"/>
    </source>
</evidence>
<comment type="caution">
    <text evidence="11">The sequence shown here is derived from an EMBL/GenBank/DDBJ whole genome shotgun (WGS) entry which is preliminary data.</text>
</comment>
<keyword evidence="6" id="KW-0809">Transit peptide</keyword>
<organism evidence="11 12">
    <name type="scientific">Dendrobium chrysotoxum</name>
    <name type="common">Orchid</name>
    <dbReference type="NCBI Taxonomy" id="161865"/>
    <lineage>
        <taxon>Eukaryota</taxon>
        <taxon>Viridiplantae</taxon>
        <taxon>Streptophyta</taxon>
        <taxon>Embryophyta</taxon>
        <taxon>Tracheophyta</taxon>
        <taxon>Spermatophyta</taxon>
        <taxon>Magnoliopsida</taxon>
        <taxon>Liliopsida</taxon>
        <taxon>Asparagales</taxon>
        <taxon>Orchidaceae</taxon>
        <taxon>Epidendroideae</taxon>
        <taxon>Malaxideae</taxon>
        <taxon>Dendrobiinae</taxon>
        <taxon>Dendrobium</taxon>
    </lineage>
</organism>
<dbReference type="Proteomes" id="UP000775213">
    <property type="component" value="Unassembled WGS sequence"/>
</dbReference>
<dbReference type="GO" id="GO:0004252">
    <property type="term" value="F:serine-type endopeptidase activity"/>
    <property type="evidence" value="ECO:0007669"/>
    <property type="project" value="InterPro"/>
</dbReference>
<dbReference type="InterPro" id="IPR050925">
    <property type="entry name" value="Rhomboid_protease_S54"/>
</dbReference>
<keyword evidence="7 9" id="KW-1133">Transmembrane helix</keyword>
<evidence type="ECO:0000313" key="11">
    <source>
        <dbReference type="EMBL" id="KAH0458142.1"/>
    </source>
</evidence>
<protein>
    <recommendedName>
        <fullName evidence="10">Peptidase S54 rhomboid domain-containing protein</fullName>
    </recommendedName>
</protein>
<dbReference type="FunFam" id="1.20.1540.10:FF:000018">
    <property type="entry name" value="RHOMBOID-like protein 12, mitochondrial"/>
    <property type="match status" value="1"/>
</dbReference>
<evidence type="ECO:0000256" key="2">
    <source>
        <dbReference type="ARBA" id="ARBA00009045"/>
    </source>
</evidence>
<dbReference type="Gene3D" id="1.20.1540.10">
    <property type="entry name" value="Rhomboid-like"/>
    <property type="match status" value="1"/>
</dbReference>
<evidence type="ECO:0000256" key="9">
    <source>
        <dbReference type="SAM" id="Phobius"/>
    </source>
</evidence>
<keyword evidence="12" id="KW-1185">Reference proteome</keyword>
<feature type="transmembrane region" description="Helical" evidence="9">
    <location>
        <begin position="278"/>
        <end position="297"/>
    </location>
</feature>
<dbReference type="PANTHER" id="PTHR43731">
    <property type="entry name" value="RHOMBOID PROTEASE"/>
    <property type="match status" value="1"/>
</dbReference>
<evidence type="ECO:0000313" key="12">
    <source>
        <dbReference type="Proteomes" id="UP000775213"/>
    </source>
</evidence>
<keyword evidence="3" id="KW-0645">Protease</keyword>